<comment type="caution">
    <text evidence="1">The sequence shown here is derived from an EMBL/GenBank/DDBJ whole genome shotgun (WGS) entry which is preliminary data.</text>
</comment>
<name>A0ABN0WWP1_9ACTN</name>
<dbReference type="RefSeq" id="WP_252801291.1">
    <property type="nucleotide sequence ID" value="NZ_BAAABM010000037.1"/>
</dbReference>
<gene>
    <name evidence="1" type="ORF">GCM10010151_41870</name>
</gene>
<reference evidence="1 2" key="1">
    <citation type="journal article" date="2019" name="Int. J. Syst. Evol. Microbiol.">
        <title>The Global Catalogue of Microorganisms (GCM) 10K type strain sequencing project: providing services to taxonomists for standard genome sequencing and annotation.</title>
        <authorList>
            <consortium name="The Broad Institute Genomics Platform"/>
            <consortium name="The Broad Institute Genome Sequencing Center for Infectious Disease"/>
            <person name="Wu L."/>
            <person name="Ma J."/>
        </authorList>
    </citation>
    <scope>NUCLEOTIDE SEQUENCE [LARGE SCALE GENOMIC DNA]</scope>
    <source>
        <strain evidence="1 2">JCM 3146</strain>
    </source>
</reference>
<proteinExistence type="predicted"/>
<sequence>MTDLVEFLRARLTEDEQTALAVPVGSINLPPAHWSAGSGPLGEGWVLGTKEDINAHSAEAAEHIARHDPARIVREVQAKRRLLDQLYPEIKGADEAIEGEWNRNPYNADGLLELLALPYANHPQYREEWRP</sequence>
<dbReference type="Pfam" id="PF19730">
    <property type="entry name" value="DUF6221"/>
    <property type="match status" value="1"/>
</dbReference>
<protein>
    <submittedName>
        <fullName evidence="1">Uncharacterized protein</fullName>
    </submittedName>
</protein>
<dbReference type="InterPro" id="IPR046193">
    <property type="entry name" value="DUF6221"/>
</dbReference>
<evidence type="ECO:0000313" key="1">
    <source>
        <dbReference type="EMBL" id="GAA0347789.1"/>
    </source>
</evidence>
<keyword evidence="2" id="KW-1185">Reference proteome</keyword>
<accession>A0ABN0WWP1</accession>
<dbReference type="Proteomes" id="UP001501822">
    <property type="component" value="Unassembled WGS sequence"/>
</dbReference>
<dbReference type="EMBL" id="BAAABM010000037">
    <property type="protein sequence ID" value="GAA0347789.1"/>
    <property type="molecule type" value="Genomic_DNA"/>
</dbReference>
<evidence type="ECO:0000313" key="2">
    <source>
        <dbReference type="Proteomes" id="UP001501822"/>
    </source>
</evidence>
<organism evidence="1 2">
    <name type="scientific">Actinoallomurus spadix</name>
    <dbReference type="NCBI Taxonomy" id="79912"/>
    <lineage>
        <taxon>Bacteria</taxon>
        <taxon>Bacillati</taxon>
        <taxon>Actinomycetota</taxon>
        <taxon>Actinomycetes</taxon>
        <taxon>Streptosporangiales</taxon>
        <taxon>Thermomonosporaceae</taxon>
        <taxon>Actinoallomurus</taxon>
    </lineage>
</organism>